<comment type="subcellular location">
    <subcellularLocation>
        <location evidence="1 7">Cell membrane</location>
        <topology evidence="1 7">Multi-pass membrane protein</topology>
    </subcellularLocation>
</comment>
<evidence type="ECO:0000256" key="3">
    <source>
        <dbReference type="ARBA" id="ARBA00022475"/>
    </source>
</evidence>
<dbReference type="PROSITE" id="PS50928">
    <property type="entry name" value="ABC_TM1"/>
    <property type="match status" value="1"/>
</dbReference>
<evidence type="ECO:0000313" key="9">
    <source>
        <dbReference type="EMBL" id="OJF15061.1"/>
    </source>
</evidence>
<accession>A0A1K0FQE1</accession>
<evidence type="ECO:0000256" key="2">
    <source>
        <dbReference type="ARBA" id="ARBA00022448"/>
    </source>
</evidence>
<protein>
    <submittedName>
        <fullName evidence="9">ABC transporter permease</fullName>
    </submittedName>
</protein>
<dbReference type="PANTHER" id="PTHR43163:SF7">
    <property type="entry name" value="DIPEPTIDE-TRANSPORT INTEGRAL MEMBRANE PROTEIN ABC TRANSPORTER DPPB-RELATED"/>
    <property type="match status" value="1"/>
</dbReference>
<evidence type="ECO:0000256" key="7">
    <source>
        <dbReference type="RuleBase" id="RU363032"/>
    </source>
</evidence>
<comment type="caution">
    <text evidence="9">The sequence shown here is derived from an EMBL/GenBank/DDBJ whole genome shotgun (WGS) entry which is preliminary data.</text>
</comment>
<feature type="transmembrane region" description="Helical" evidence="7">
    <location>
        <begin position="148"/>
        <end position="171"/>
    </location>
</feature>
<keyword evidence="2 7" id="KW-0813">Transport</keyword>
<dbReference type="Proteomes" id="UP000182486">
    <property type="component" value="Unassembled WGS sequence"/>
</dbReference>
<keyword evidence="4 7" id="KW-0812">Transmembrane</keyword>
<evidence type="ECO:0000256" key="5">
    <source>
        <dbReference type="ARBA" id="ARBA00022989"/>
    </source>
</evidence>
<feature type="transmembrane region" description="Helical" evidence="7">
    <location>
        <begin position="9"/>
        <end position="30"/>
    </location>
</feature>
<feature type="domain" description="ABC transmembrane type-1" evidence="8">
    <location>
        <begin position="109"/>
        <end position="318"/>
    </location>
</feature>
<dbReference type="InterPro" id="IPR000515">
    <property type="entry name" value="MetI-like"/>
</dbReference>
<reference evidence="9 10" key="1">
    <citation type="submission" date="2016-09" db="EMBL/GenBank/DDBJ databases">
        <title>Couchioplanes caeruleus draft genome sequence.</title>
        <authorList>
            <person name="Sheehan J."/>
            <person name="Caffrey P."/>
        </authorList>
    </citation>
    <scope>NUCLEOTIDE SEQUENCE [LARGE SCALE GENOMIC DNA]</scope>
    <source>
        <strain evidence="9 10">DSM 43634</strain>
    </source>
</reference>
<evidence type="ECO:0000259" key="8">
    <source>
        <dbReference type="PROSITE" id="PS50928"/>
    </source>
</evidence>
<evidence type="ECO:0000313" key="10">
    <source>
        <dbReference type="Proteomes" id="UP000182486"/>
    </source>
</evidence>
<dbReference type="GO" id="GO:0005886">
    <property type="term" value="C:plasma membrane"/>
    <property type="evidence" value="ECO:0007669"/>
    <property type="project" value="UniProtKB-SubCell"/>
</dbReference>
<gene>
    <name evidence="9" type="ORF">BG844_06290</name>
</gene>
<dbReference type="AlphaFoldDB" id="A0A1K0FQE1"/>
<proteinExistence type="inferred from homology"/>
<feature type="transmembrane region" description="Helical" evidence="7">
    <location>
        <begin position="245"/>
        <end position="270"/>
    </location>
</feature>
<feature type="transmembrane region" description="Helical" evidence="7">
    <location>
        <begin position="191"/>
        <end position="213"/>
    </location>
</feature>
<keyword evidence="6 7" id="KW-0472">Membrane</keyword>
<evidence type="ECO:0000256" key="4">
    <source>
        <dbReference type="ARBA" id="ARBA00022692"/>
    </source>
</evidence>
<dbReference type="InterPro" id="IPR045621">
    <property type="entry name" value="BPD_transp_1_N"/>
</dbReference>
<dbReference type="PANTHER" id="PTHR43163">
    <property type="entry name" value="DIPEPTIDE TRANSPORT SYSTEM PERMEASE PROTEIN DPPB-RELATED"/>
    <property type="match status" value="1"/>
</dbReference>
<dbReference type="SUPFAM" id="SSF161098">
    <property type="entry name" value="MetI-like"/>
    <property type="match status" value="1"/>
</dbReference>
<dbReference type="GO" id="GO:0055085">
    <property type="term" value="P:transmembrane transport"/>
    <property type="evidence" value="ECO:0007669"/>
    <property type="project" value="InterPro"/>
</dbReference>
<keyword evidence="5 7" id="KW-1133">Transmembrane helix</keyword>
<dbReference type="EMBL" id="MEIA01000069">
    <property type="protein sequence ID" value="OJF15061.1"/>
    <property type="molecule type" value="Genomic_DNA"/>
</dbReference>
<feature type="transmembrane region" description="Helical" evidence="7">
    <location>
        <begin position="295"/>
        <end position="321"/>
    </location>
</feature>
<organism evidence="9 10">
    <name type="scientific">Couchioplanes caeruleus subsp. caeruleus</name>
    <dbReference type="NCBI Taxonomy" id="56427"/>
    <lineage>
        <taxon>Bacteria</taxon>
        <taxon>Bacillati</taxon>
        <taxon>Actinomycetota</taxon>
        <taxon>Actinomycetes</taxon>
        <taxon>Micromonosporales</taxon>
        <taxon>Micromonosporaceae</taxon>
        <taxon>Couchioplanes</taxon>
    </lineage>
</organism>
<name>A0A1K0FQE1_9ACTN</name>
<comment type="similarity">
    <text evidence="7">Belongs to the binding-protein-dependent transport system permease family.</text>
</comment>
<dbReference type="Pfam" id="PF19300">
    <property type="entry name" value="BPD_transp_1_N"/>
    <property type="match status" value="1"/>
</dbReference>
<keyword evidence="10" id="KW-1185">Reference proteome</keyword>
<evidence type="ECO:0000256" key="1">
    <source>
        <dbReference type="ARBA" id="ARBA00004651"/>
    </source>
</evidence>
<sequence>MAVFLLRRLLSGVLTLACVSVLTFGMFFVLPRDPAAAMCPKNCDTARLERVRAEWGLDEARTVQYLRYMRGLVAGRDLGAVQGGHCPAPCLGYSYVTGEAVTATVARALPVTVSIVIPAAVLWLTIGVGLGVASALRRGTLVDRLLSGLSIAGVSVPLYLLGAVLLLTFVYALRLLPYPQYTSIADDPAAWATALVLPWCTLACLFAAAYVRLTRAQLLETMSEDFVRTAEAKGLPRRTVVGRHVLRAAITPLVTVAGLDVGAALGGTLVTEMTFGLHGLGRTTVDAVNHGDLPMIMGTVLLAAAAVVAANLAVDVLYAVIDPRVRLR</sequence>
<keyword evidence="3" id="KW-1003">Cell membrane</keyword>
<dbReference type="RefSeq" id="WP_071803789.1">
    <property type="nucleotide sequence ID" value="NZ_MEIA01000069.1"/>
</dbReference>
<dbReference type="InterPro" id="IPR035906">
    <property type="entry name" value="MetI-like_sf"/>
</dbReference>
<dbReference type="Gene3D" id="1.10.3720.10">
    <property type="entry name" value="MetI-like"/>
    <property type="match status" value="1"/>
</dbReference>
<dbReference type="CDD" id="cd06261">
    <property type="entry name" value="TM_PBP2"/>
    <property type="match status" value="1"/>
</dbReference>
<dbReference type="Pfam" id="PF00528">
    <property type="entry name" value="BPD_transp_1"/>
    <property type="match status" value="1"/>
</dbReference>
<feature type="transmembrane region" description="Helical" evidence="7">
    <location>
        <begin position="115"/>
        <end position="136"/>
    </location>
</feature>
<evidence type="ECO:0000256" key="6">
    <source>
        <dbReference type="ARBA" id="ARBA00023136"/>
    </source>
</evidence>